<protein>
    <submittedName>
        <fullName evidence="5">Anaerobic ribonucleoside-triphosphate reductase</fullName>
        <ecNumber evidence="5">1.17.4.2</ecNumber>
    </submittedName>
</protein>
<sequence length="729" mass="83284">MSTAKNTRVIKRSGEEVDFCIEKIRNAIIAANKEVDRLYQMNDYQIMAIADNVTAKVEALTHAVHVEDIQDMVETGIMEMRGYEVAQKYVRYRYKRELTRKSNTTDNGILALIEHINEEVNQENSNKNPVINSTQRDYMAGEVSKDLSKRVLLPEEVVAAHEAGIIHFHDTDYFAQKEHNCDLINLEDMLQNGTVISETLIEKPHSFFTACNVTTQIVAQVASNQYGGQSFTLAHLAPFVDISRQKIRKTVIEERESCHETLDEEIIRKVTETRLRTEIRSGIQTIQYQLITLMTCNGQAPFVTVFMYLDEVEEGQTRDDLAIIIEEVLIQRMQGVKNEKGVWITPAFPKLIYVLDEDNITEGSKYWDLTVLSAKCTAKRMVPDYISAKMMRELKKGAVYPCMGCRSFLTVEEKQKNPDGSYKFYGRFNQGVVTLNLVDVACSANGNEERFWAILEERLELCHRALRCRHDRLLGTISDVAPILWQYGALARLKKGEKIDRLLYDGYSTISLGYAGLYEMCIRMKGKSHTDPEARPFALAVMQRLNDKCAQWREAENISYSVYGTPMESTTYKFAKCLKKRFGVIPGVTDKNYITNSYHVHVAEEIDAFHKLKFEAEFQKLSPGGAISYIEVPDMQDNIPAVLTVMQFIYDNIMYAELNTKSDYCECCGYSGEVVVKEDASGKLGWQCPNCGNTDQDRLFVARRTCGYIGTQFWNQGRTQEIKDRVLHL</sequence>
<dbReference type="GO" id="GO:0006260">
    <property type="term" value="P:DNA replication"/>
    <property type="evidence" value="ECO:0007669"/>
    <property type="project" value="InterPro"/>
</dbReference>
<dbReference type="Pfam" id="PF13597">
    <property type="entry name" value="NRDD"/>
    <property type="match status" value="1"/>
</dbReference>
<reference evidence="5 6" key="1">
    <citation type="submission" date="2019-08" db="EMBL/GenBank/DDBJ databases">
        <title>In-depth cultivation of the pig gut microbiome towards novel bacterial diversity and tailored functional studies.</title>
        <authorList>
            <person name="Wylensek D."/>
            <person name="Hitch T.C.A."/>
            <person name="Clavel T."/>
        </authorList>
    </citation>
    <scope>NUCLEOTIDE SEQUENCE [LARGE SCALE GENOMIC DNA]</scope>
    <source>
        <strain evidence="5 6">68-1-5</strain>
    </source>
</reference>
<dbReference type="InterPro" id="IPR005144">
    <property type="entry name" value="ATP-cone_dom"/>
</dbReference>
<organism evidence="5 6">
    <name type="scientific">Suipraeoptans intestinalis</name>
    <dbReference type="NCBI Taxonomy" id="2606628"/>
    <lineage>
        <taxon>Bacteria</taxon>
        <taxon>Bacillati</taxon>
        <taxon>Bacillota</taxon>
        <taxon>Clostridia</taxon>
        <taxon>Lachnospirales</taxon>
        <taxon>Lachnospiraceae</taxon>
        <taxon>Suipraeoptans</taxon>
    </lineage>
</organism>
<evidence type="ECO:0000256" key="3">
    <source>
        <dbReference type="PROSITE-ProRule" id="PRU00492"/>
    </source>
</evidence>
<dbReference type="GO" id="GO:0009265">
    <property type="term" value="P:2'-deoxyribonucleotide biosynthetic process"/>
    <property type="evidence" value="ECO:0007669"/>
    <property type="project" value="TreeGrafter"/>
</dbReference>
<dbReference type="GO" id="GO:0031250">
    <property type="term" value="C:anaerobic ribonucleoside-triphosphate reductase complex"/>
    <property type="evidence" value="ECO:0007669"/>
    <property type="project" value="TreeGrafter"/>
</dbReference>
<dbReference type="PANTHER" id="PTHR21075">
    <property type="entry name" value="ANAEROBIC RIBONUCLEOSIDE-TRIPHOSPHATE REDUCTASE"/>
    <property type="match status" value="1"/>
</dbReference>
<dbReference type="Pfam" id="PF03477">
    <property type="entry name" value="ATP-cone"/>
    <property type="match status" value="1"/>
</dbReference>
<dbReference type="Gene3D" id="3.20.70.20">
    <property type="match status" value="1"/>
</dbReference>
<feature type="domain" description="ATP-cone" evidence="4">
    <location>
        <begin position="7"/>
        <end position="100"/>
    </location>
</feature>
<evidence type="ECO:0000313" key="5">
    <source>
        <dbReference type="EMBL" id="MSR93810.1"/>
    </source>
</evidence>
<evidence type="ECO:0000256" key="2">
    <source>
        <dbReference type="ARBA" id="ARBA00022840"/>
    </source>
</evidence>
<dbReference type="InterPro" id="IPR012833">
    <property type="entry name" value="NrdD"/>
</dbReference>
<keyword evidence="2 3" id="KW-0067">ATP-binding</keyword>
<keyword evidence="6" id="KW-1185">Reference proteome</keyword>
<dbReference type="Proteomes" id="UP000434409">
    <property type="component" value="Unassembled WGS sequence"/>
</dbReference>
<dbReference type="GO" id="GO:0004748">
    <property type="term" value="F:ribonucleoside-diphosphate reductase activity, thioredoxin disulfide as acceptor"/>
    <property type="evidence" value="ECO:0007669"/>
    <property type="project" value="TreeGrafter"/>
</dbReference>
<dbReference type="PANTHER" id="PTHR21075:SF0">
    <property type="entry name" value="ANAEROBIC RIBONUCLEOSIDE-TRIPHOSPHATE REDUCTASE"/>
    <property type="match status" value="1"/>
</dbReference>
<dbReference type="AlphaFoldDB" id="A0A6N7V0Z6"/>
<dbReference type="GO" id="GO:0005524">
    <property type="term" value="F:ATP binding"/>
    <property type="evidence" value="ECO:0007669"/>
    <property type="project" value="UniProtKB-UniRule"/>
</dbReference>
<dbReference type="NCBIfam" id="NF006732">
    <property type="entry name" value="PRK09263.1"/>
    <property type="match status" value="1"/>
</dbReference>
<proteinExistence type="predicted"/>
<dbReference type="NCBIfam" id="TIGR02487">
    <property type="entry name" value="NrdD"/>
    <property type="match status" value="1"/>
</dbReference>
<dbReference type="GO" id="GO:0008998">
    <property type="term" value="F:ribonucleoside-triphosphate reductase (thioredoxin) activity"/>
    <property type="evidence" value="ECO:0007669"/>
    <property type="project" value="UniProtKB-EC"/>
</dbReference>
<keyword evidence="1 3" id="KW-0547">Nucleotide-binding</keyword>
<dbReference type="PROSITE" id="PS51161">
    <property type="entry name" value="ATP_CONE"/>
    <property type="match status" value="1"/>
</dbReference>
<dbReference type="RefSeq" id="WP_154477026.1">
    <property type="nucleotide sequence ID" value="NZ_VULY01000018.1"/>
</dbReference>
<dbReference type="SUPFAM" id="SSF51998">
    <property type="entry name" value="PFL-like glycyl radical enzymes"/>
    <property type="match status" value="1"/>
</dbReference>
<keyword evidence="5" id="KW-0560">Oxidoreductase</keyword>
<dbReference type="EMBL" id="VULY01000018">
    <property type="protein sequence ID" value="MSR93810.1"/>
    <property type="molecule type" value="Genomic_DNA"/>
</dbReference>
<accession>A0A6N7V0Z6</accession>
<gene>
    <name evidence="5" type="primary">nrdD</name>
    <name evidence="5" type="ORF">FYJ34_05910</name>
</gene>
<comment type="caution">
    <text evidence="5">The sequence shown here is derived from an EMBL/GenBank/DDBJ whole genome shotgun (WGS) entry which is preliminary data.</text>
</comment>
<evidence type="ECO:0000313" key="6">
    <source>
        <dbReference type="Proteomes" id="UP000434409"/>
    </source>
</evidence>
<evidence type="ECO:0000259" key="4">
    <source>
        <dbReference type="PROSITE" id="PS51161"/>
    </source>
</evidence>
<name>A0A6N7V0Z6_9FIRM</name>
<dbReference type="EC" id="1.17.4.2" evidence="5"/>
<evidence type="ECO:0000256" key="1">
    <source>
        <dbReference type="ARBA" id="ARBA00022741"/>
    </source>
</evidence>